<protein>
    <submittedName>
        <fullName evidence="2">Uncharacterized protein</fullName>
    </submittedName>
</protein>
<name>A0A347WMN3_9LACT</name>
<gene>
    <name evidence="2" type="ORF">CL176_10215</name>
</gene>
<dbReference type="AlphaFoldDB" id="A0A347WMN3"/>
<keyword evidence="3" id="KW-1185">Reference proteome</keyword>
<accession>A0A347WMN3</accession>
<evidence type="ECO:0000313" key="2">
    <source>
        <dbReference type="EMBL" id="AXY26340.1"/>
    </source>
</evidence>
<organism evidence="2 3">
    <name type="scientific">Suicoccus acidiformans</name>
    <dbReference type="NCBI Taxonomy" id="2036206"/>
    <lineage>
        <taxon>Bacteria</taxon>
        <taxon>Bacillati</taxon>
        <taxon>Bacillota</taxon>
        <taxon>Bacilli</taxon>
        <taxon>Lactobacillales</taxon>
        <taxon>Aerococcaceae</taxon>
        <taxon>Suicoccus</taxon>
    </lineage>
</organism>
<proteinExistence type="predicted"/>
<dbReference type="Proteomes" id="UP000263232">
    <property type="component" value="Chromosome"/>
</dbReference>
<dbReference type="OrthoDB" id="103556at2"/>
<evidence type="ECO:0000256" key="1">
    <source>
        <dbReference type="SAM" id="Coils"/>
    </source>
</evidence>
<feature type="coiled-coil region" evidence="1">
    <location>
        <begin position="104"/>
        <end position="131"/>
    </location>
</feature>
<feature type="coiled-coil region" evidence="1">
    <location>
        <begin position="201"/>
        <end position="298"/>
    </location>
</feature>
<sequence>MTSLHLRGIIHLFYVDENRISQEDSILLPKGYTNNTLVISAILFLLYGYDFSEYSEEIKKEIKNAKKIAIREYIKNKQNSYAESYKALDDKLKSIAGSIDGISVEELSNQLTKLENKLQESMDKRQNILIQIKDLNSVLYELEVLSSRYDALKTQYVSDIKRLTLILEGEQIHKELSEECHDENCPFCDQPIEYKGISSYKETVNNELLRLIKQANDLEKTIKEVVEDKSHLRKQISQLRVKKDEINSKISFNLSPLINDIKDTISQITEYEKIDSQLQSLQKIVEDWNDDLIELEKEDRTKTLEFLPKSYFDDSTIRVINNLLNKIL</sequence>
<keyword evidence="1" id="KW-0175">Coiled coil</keyword>
<reference evidence="2 3" key="1">
    <citation type="submission" date="2017-09" db="EMBL/GenBank/DDBJ databases">
        <title>Complete genome sequence of Oxytococcus suis strain ZY16052.</title>
        <authorList>
            <person name="Li F."/>
        </authorList>
    </citation>
    <scope>NUCLEOTIDE SEQUENCE [LARGE SCALE GENOMIC DNA]</scope>
    <source>
        <strain evidence="2 3">ZY16052</strain>
    </source>
</reference>
<dbReference type="SUPFAM" id="SSF75712">
    <property type="entry name" value="Rad50 coiled-coil Zn hook"/>
    <property type="match status" value="1"/>
</dbReference>
<evidence type="ECO:0000313" key="3">
    <source>
        <dbReference type="Proteomes" id="UP000263232"/>
    </source>
</evidence>
<dbReference type="KEGG" id="abae:CL176_10215"/>
<dbReference type="EMBL" id="CP023434">
    <property type="protein sequence ID" value="AXY26340.1"/>
    <property type="molecule type" value="Genomic_DNA"/>
</dbReference>
<dbReference type="RefSeq" id="WP_118991211.1">
    <property type="nucleotide sequence ID" value="NZ_CP023434.1"/>
</dbReference>